<feature type="chain" id="PRO_5045089576" evidence="1">
    <location>
        <begin position="21"/>
        <end position="95"/>
    </location>
</feature>
<keyword evidence="3" id="KW-1185">Reference proteome</keyword>
<evidence type="ECO:0000256" key="1">
    <source>
        <dbReference type="SAM" id="SignalP"/>
    </source>
</evidence>
<evidence type="ECO:0000313" key="3">
    <source>
        <dbReference type="Proteomes" id="UP001166293"/>
    </source>
</evidence>
<gene>
    <name evidence="2" type="ORF">KUH32_04450</name>
</gene>
<accession>A0ABS6N4U0</accession>
<protein>
    <submittedName>
        <fullName evidence="2">Uncharacterized protein</fullName>
    </submittedName>
</protein>
<comment type="caution">
    <text evidence="2">The sequence shown here is derived from an EMBL/GenBank/DDBJ whole genome shotgun (WGS) entry which is preliminary data.</text>
</comment>
<evidence type="ECO:0000313" key="2">
    <source>
        <dbReference type="EMBL" id="MBV2359017.1"/>
    </source>
</evidence>
<reference evidence="2" key="1">
    <citation type="submission" date="2021-06" db="EMBL/GenBank/DDBJ databases">
        <title>Thalassococcus sp. CAU 1522 isolated from sea sand, Republic of Korea.</title>
        <authorList>
            <person name="Kim W."/>
        </authorList>
    </citation>
    <scope>NUCLEOTIDE SEQUENCE</scope>
    <source>
        <strain evidence="2">CAU 1522</strain>
    </source>
</reference>
<keyword evidence="1" id="KW-0732">Signal</keyword>
<feature type="signal peptide" evidence="1">
    <location>
        <begin position="1"/>
        <end position="20"/>
    </location>
</feature>
<dbReference type="Proteomes" id="UP001166293">
    <property type="component" value="Unassembled WGS sequence"/>
</dbReference>
<sequence length="95" mass="10478">MKRLLLILVLGLFLPAGAQAACYLEYKAKKDAPLRLHYGVMQIDDGGCPGANRAQNIAERRLDGTGWTLLTVVGLSEQPPSDQKRANAGEYFLRY</sequence>
<name>A0ABS6N4U0_9RHOB</name>
<proteinExistence type="predicted"/>
<dbReference type="EMBL" id="JAHRWL010000001">
    <property type="protein sequence ID" value="MBV2359017.1"/>
    <property type="molecule type" value="Genomic_DNA"/>
</dbReference>
<dbReference type="RefSeq" id="WP_217776854.1">
    <property type="nucleotide sequence ID" value="NZ_JAHRWL010000001.1"/>
</dbReference>
<organism evidence="2 3">
    <name type="scientific">Thalassococcus arenae</name>
    <dbReference type="NCBI Taxonomy" id="2851652"/>
    <lineage>
        <taxon>Bacteria</taxon>
        <taxon>Pseudomonadati</taxon>
        <taxon>Pseudomonadota</taxon>
        <taxon>Alphaproteobacteria</taxon>
        <taxon>Rhodobacterales</taxon>
        <taxon>Roseobacteraceae</taxon>
        <taxon>Thalassococcus</taxon>
    </lineage>
</organism>